<name>A0AA38LJE3_TAXCH</name>
<evidence type="ECO:0000256" key="5">
    <source>
        <dbReference type="PROSITE-ProRule" id="PRU00042"/>
    </source>
</evidence>
<dbReference type="PANTHER" id="PTHR24403:SF67">
    <property type="entry name" value="FI01116P-RELATED"/>
    <property type="match status" value="1"/>
</dbReference>
<evidence type="ECO:0000256" key="1">
    <source>
        <dbReference type="ARBA" id="ARBA00022723"/>
    </source>
</evidence>
<keyword evidence="1" id="KW-0479">Metal-binding</keyword>
<dbReference type="PROSITE" id="PS00028">
    <property type="entry name" value="ZINC_FINGER_C2H2_1"/>
    <property type="match status" value="1"/>
</dbReference>
<dbReference type="AlphaFoldDB" id="A0AA38LJE3"/>
<dbReference type="PANTHER" id="PTHR24403">
    <property type="entry name" value="ZINC FINGER PROTEIN"/>
    <property type="match status" value="1"/>
</dbReference>
<dbReference type="InterPro" id="IPR036236">
    <property type="entry name" value="Znf_C2H2_sf"/>
</dbReference>
<dbReference type="Gene3D" id="3.30.160.60">
    <property type="entry name" value="Classic Zinc Finger"/>
    <property type="match status" value="2"/>
</dbReference>
<dbReference type="InterPro" id="IPR013087">
    <property type="entry name" value="Znf_C2H2_type"/>
</dbReference>
<dbReference type="PROSITE" id="PS50157">
    <property type="entry name" value="ZINC_FINGER_C2H2_2"/>
    <property type="match status" value="1"/>
</dbReference>
<keyword evidence="9" id="KW-1185">Reference proteome</keyword>
<dbReference type="GO" id="GO:0008270">
    <property type="term" value="F:zinc ion binding"/>
    <property type="evidence" value="ECO:0007669"/>
    <property type="project" value="UniProtKB-KW"/>
</dbReference>
<dbReference type="Proteomes" id="UP000824469">
    <property type="component" value="Unassembled WGS sequence"/>
</dbReference>
<comment type="caution">
    <text evidence="8">The sequence shown here is derived from an EMBL/GenBank/DDBJ whole genome shotgun (WGS) entry which is preliminary data.</text>
</comment>
<protein>
    <recommendedName>
        <fullName evidence="7">C2H2-type domain-containing protein</fullName>
    </recommendedName>
</protein>
<evidence type="ECO:0000256" key="6">
    <source>
        <dbReference type="SAM" id="MobiDB-lite"/>
    </source>
</evidence>
<dbReference type="GO" id="GO:0005634">
    <property type="term" value="C:nucleus"/>
    <property type="evidence" value="ECO:0007669"/>
    <property type="project" value="TreeGrafter"/>
</dbReference>
<evidence type="ECO:0000313" key="8">
    <source>
        <dbReference type="EMBL" id="KAH9326239.1"/>
    </source>
</evidence>
<organism evidence="8 9">
    <name type="scientific">Taxus chinensis</name>
    <name type="common">Chinese yew</name>
    <name type="synonym">Taxus wallichiana var. chinensis</name>
    <dbReference type="NCBI Taxonomy" id="29808"/>
    <lineage>
        <taxon>Eukaryota</taxon>
        <taxon>Viridiplantae</taxon>
        <taxon>Streptophyta</taxon>
        <taxon>Embryophyta</taxon>
        <taxon>Tracheophyta</taxon>
        <taxon>Spermatophyta</taxon>
        <taxon>Pinopsida</taxon>
        <taxon>Pinidae</taxon>
        <taxon>Conifers II</taxon>
        <taxon>Cupressales</taxon>
        <taxon>Taxaceae</taxon>
        <taxon>Taxus</taxon>
    </lineage>
</organism>
<keyword evidence="3 5" id="KW-0863">Zinc-finger</keyword>
<dbReference type="SUPFAM" id="SSF57667">
    <property type="entry name" value="beta-beta-alpha zinc fingers"/>
    <property type="match status" value="1"/>
</dbReference>
<dbReference type="GO" id="GO:0045944">
    <property type="term" value="P:positive regulation of transcription by RNA polymerase II"/>
    <property type="evidence" value="ECO:0007669"/>
    <property type="project" value="TreeGrafter"/>
</dbReference>
<evidence type="ECO:0000256" key="3">
    <source>
        <dbReference type="ARBA" id="ARBA00022771"/>
    </source>
</evidence>
<evidence type="ECO:0000256" key="2">
    <source>
        <dbReference type="ARBA" id="ARBA00022737"/>
    </source>
</evidence>
<evidence type="ECO:0000259" key="7">
    <source>
        <dbReference type="PROSITE" id="PS50157"/>
    </source>
</evidence>
<evidence type="ECO:0000256" key="4">
    <source>
        <dbReference type="ARBA" id="ARBA00022833"/>
    </source>
</evidence>
<keyword evidence="4" id="KW-0862">Zinc</keyword>
<gene>
    <name evidence="8" type="ORF">KI387_006417</name>
</gene>
<dbReference type="Pfam" id="PF00096">
    <property type="entry name" value="zf-C2H2"/>
    <property type="match status" value="1"/>
</dbReference>
<evidence type="ECO:0000313" key="9">
    <source>
        <dbReference type="Proteomes" id="UP000824469"/>
    </source>
</evidence>
<keyword evidence="2" id="KW-0677">Repeat</keyword>
<accession>A0AA38LJE3</accession>
<proteinExistence type="predicted"/>
<feature type="domain" description="C2H2-type" evidence="7">
    <location>
        <begin position="156"/>
        <end position="183"/>
    </location>
</feature>
<dbReference type="InterPro" id="IPR050688">
    <property type="entry name" value="Zinc_finger/UBP_domain"/>
</dbReference>
<feature type="region of interest" description="Disordered" evidence="6">
    <location>
        <begin position="1"/>
        <end position="24"/>
    </location>
</feature>
<feature type="non-terminal residue" evidence="8">
    <location>
        <position position="201"/>
    </location>
</feature>
<dbReference type="SMART" id="SM00355">
    <property type="entry name" value="ZnF_C2H2"/>
    <property type="match status" value="3"/>
</dbReference>
<sequence>MGTEEYAEIGTTEELGESETEDESYRLEIEEYSEEESEILESEARNSKRVENNGFKARELRRYCCKLCGLIRSKRILLKNHIQSEHCEEMGSDDEVDKFIAKKCSEDDQRHYSCQICGVVRSKRRILKLHIISSHGPDALKENRFDSERVGERSQSVCDLCGTSFKKPSHLQQHKLSHSALEGLRYIALLSTRWETALEEL</sequence>
<reference evidence="8 9" key="1">
    <citation type="journal article" date="2021" name="Nat. Plants">
        <title>The Taxus genome provides insights into paclitaxel biosynthesis.</title>
        <authorList>
            <person name="Xiong X."/>
            <person name="Gou J."/>
            <person name="Liao Q."/>
            <person name="Li Y."/>
            <person name="Zhou Q."/>
            <person name="Bi G."/>
            <person name="Li C."/>
            <person name="Du R."/>
            <person name="Wang X."/>
            <person name="Sun T."/>
            <person name="Guo L."/>
            <person name="Liang H."/>
            <person name="Lu P."/>
            <person name="Wu Y."/>
            <person name="Zhang Z."/>
            <person name="Ro D.K."/>
            <person name="Shang Y."/>
            <person name="Huang S."/>
            <person name="Yan J."/>
        </authorList>
    </citation>
    <scope>NUCLEOTIDE SEQUENCE [LARGE SCALE GENOMIC DNA]</scope>
    <source>
        <strain evidence="8">Ta-2019</strain>
    </source>
</reference>
<dbReference type="EMBL" id="JAHRHJ020000002">
    <property type="protein sequence ID" value="KAH9326239.1"/>
    <property type="molecule type" value="Genomic_DNA"/>
</dbReference>